<evidence type="ECO:0000313" key="2">
    <source>
        <dbReference type="EMBL" id="KAG2191174.1"/>
    </source>
</evidence>
<feature type="compositionally biased region" description="Polar residues" evidence="1">
    <location>
        <begin position="1"/>
        <end position="17"/>
    </location>
</feature>
<name>A0A8H7QE42_9FUNG</name>
<reference evidence="2" key="1">
    <citation type="submission" date="2020-12" db="EMBL/GenBank/DDBJ databases">
        <title>Metabolic potential, ecology and presence of endohyphal bacteria is reflected in genomic diversity of Mucoromycotina.</title>
        <authorList>
            <person name="Muszewska A."/>
            <person name="Okrasinska A."/>
            <person name="Steczkiewicz K."/>
            <person name="Drgas O."/>
            <person name="Orlowska M."/>
            <person name="Perlinska-Lenart U."/>
            <person name="Aleksandrzak-Piekarczyk T."/>
            <person name="Szatraj K."/>
            <person name="Zielenkiewicz U."/>
            <person name="Pilsyk S."/>
            <person name="Malc E."/>
            <person name="Mieczkowski P."/>
            <person name="Kruszewska J.S."/>
            <person name="Biernat P."/>
            <person name="Pawlowska J."/>
        </authorList>
    </citation>
    <scope>NUCLEOTIDE SEQUENCE</scope>
    <source>
        <strain evidence="2">WA0000017839</strain>
    </source>
</reference>
<dbReference type="Proteomes" id="UP000603453">
    <property type="component" value="Unassembled WGS sequence"/>
</dbReference>
<organism evidence="2 3">
    <name type="scientific">Mucor saturninus</name>
    <dbReference type="NCBI Taxonomy" id="64648"/>
    <lineage>
        <taxon>Eukaryota</taxon>
        <taxon>Fungi</taxon>
        <taxon>Fungi incertae sedis</taxon>
        <taxon>Mucoromycota</taxon>
        <taxon>Mucoromycotina</taxon>
        <taxon>Mucoromycetes</taxon>
        <taxon>Mucorales</taxon>
        <taxon>Mucorineae</taxon>
        <taxon>Mucoraceae</taxon>
        <taxon>Mucor</taxon>
    </lineage>
</organism>
<dbReference type="EMBL" id="JAEPRD010000465">
    <property type="protein sequence ID" value="KAG2191174.1"/>
    <property type="molecule type" value="Genomic_DNA"/>
</dbReference>
<comment type="caution">
    <text evidence="2">The sequence shown here is derived from an EMBL/GenBank/DDBJ whole genome shotgun (WGS) entry which is preliminary data.</text>
</comment>
<evidence type="ECO:0000313" key="3">
    <source>
        <dbReference type="Proteomes" id="UP000603453"/>
    </source>
</evidence>
<gene>
    <name evidence="2" type="ORF">INT47_007911</name>
</gene>
<feature type="region of interest" description="Disordered" evidence="1">
    <location>
        <begin position="1"/>
        <end position="23"/>
    </location>
</feature>
<protein>
    <submittedName>
        <fullName evidence="2">Uncharacterized protein</fullName>
    </submittedName>
</protein>
<dbReference type="AlphaFoldDB" id="A0A8H7QE42"/>
<accession>A0A8H7QE42</accession>
<sequence length="243" mass="28021">MEPSTNSSRYVATSSFSARRGPRTDTLAEDIAGMKIRLYNLENPTGAGVSNVIKTGNDPEQCQFRLKEAESFNPARPLHKMTLKKTRHIKTRVRRNFEGLKYADRMRRTRSVEERGELARKKNQAARLTAKFKRRKDNFLKYEADIVQKFHPKESCRAFLVKAYMSEDEDDQVNDQGQALSYTSLRPSWRSDQLNEMFDELDSPSGQRNVGRPLPRRIRQVPSLSVPFEEIGRLPSWGVRNGI</sequence>
<proteinExistence type="predicted"/>
<dbReference type="OrthoDB" id="2288453at2759"/>
<evidence type="ECO:0000256" key="1">
    <source>
        <dbReference type="SAM" id="MobiDB-lite"/>
    </source>
</evidence>
<keyword evidence="3" id="KW-1185">Reference proteome</keyword>